<organism evidence="2 3">
    <name type="scientific">Brucella ceti str. Cudo</name>
    <dbReference type="NCBI Taxonomy" id="595497"/>
    <lineage>
        <taxon>Bacteria</taxon>
        <taxon>Pseudomonadati</taxon>
        <taxon>Pseudomonadota</taxon>
        <taxon>Alphaproteobacteria</taxon>
        <taxon>Hyphomicrobiales</taxon>
        <taxon>Brucellaceae</taxon>
        <taxon>Brucella/Ochrobactrum group</taxon>
        <taxon>Brucella</taxon>
    </lineage>
</organism>
<name>C0G5A5_9HYPH</name>
<evidence type="ECO:0000259" key="1">
    <source>
        <dbReference type="PROSITE" id="PS51186"/>
    </source>
</evidence>
<dbReference type="InterPro" id="IPR000182">
    <property type="entry name" value="GNAT_dom"/>
</dbReference>
<accession>C0G5A5</accession>
<feature type="domain" description="N-acetyltransferase" evidence="1">
    <location>
        <begin position="206"/>
        <end position="361"/>
    </location>
</feature>
<proteinExistence type="predicted"/>
<protein>
    <submittedName>
        <fullName evidence="2">Acetyltransferase</fullName>
    </submittedName>
</protein>
<evidence type="ECO:0000313" key="2">
    <source>
        <dbReference type="EMBL" id="EEH15100.1"/>
    </source>
</evidence>
<dbReference type="GO" id="GO:0016747">
    <property type="term" value="F:acyltransferase activity, transferring groups other than amino-acyl groups"/>
    <property type="evidence" value="ECO:0007669"/>
    <property type="project" value="InterPro"/>
</dbReference>
<gene>
    <name evidence="2" type="ORF">BCETI_2000198</name>
</gene>
<sequence>MLICKASSAQGCSPSTTLNQNFMQKGILECRQALKLRSLSSMRSPSFKRRSGMSTQTYLIDTNVIIHLEDNKTVEPAFSALTSLAAKHKVDIFVHEAARDDVGRDKDTARREISLSKLGKFQTLSKVRGLTTADLSNAFGPLPKHNDIVDATLLHALHIGAVDFLVSQDRGLHERARRHSPELGRRVLYVADAVQLLRTTYEPIEAPVRFIDEVAAHAIPLTDTIFDSLREDYPGFDKWWTEKCVKQRRLCWIIEDDGIAGLLVRKDETGSDTDAMEKANKILKICTFKVRPERRGLKLGELLLKKVFWFAQKNKYDLVYVTTYEGQTSLIDLLEYFGFTHTATKEDDERIYEKRMGTRAPTPTDGDNRFDVHRLNYPRFAIVPDTAAFGIPIKEGYHDILYPDLKQQNQLDLFGALGLGGGPRRPGNTIRKVYLCRAPSNLGPPGSLLFFYKGKSSSSPSQAMSAIGILEDVRYARSTRELLQMTGGRSVYSEQDLEGWRASAESPVKVINYLLAAYIDPAIGLKQLQESKIITEHPPQSIFRIPRPRLDDLLSQIDLGFQA</sequence>
<keyword evidence="2" id="KW-0808">Transferase</keyword>
<evidence type="ECO:0000313" key="3">
    <source>
        <dbReference type="Proteomes" id="UP000003678"/>
    </source>
</evidence>
<dbReference type="PROSITE" id="PS51186">
    <property type="entry name" value="GNAT"/>
    <property type="match status" value="1"/>
</dbReference>
<dbReference type="SUPFAM" id="SSF55729">
    <property type="entry name" value="Acyl-CoA N-acyltransferases (Nat)"/>
    <property type="match status" value="1"/>
</dbReference>
<dbReference type="Pfam" id="PF00583">
    <property type="entry name" value="Acetyltransf_1"/>
    <property type="match status" value="1"/>
</dbReference>
<comment type="caution">
    <text evidence="2">The sequence shown here is derived from an EMBL/GenBank/DDBJ whole genome shotgun (WGS) entry which is preliminary data.</text>
</comment>
<dbReference type="EMBL" id="ACJD01000002">
    <property type="protein sequence ID" value="EEH15100.1"/>
    <property type="molecule type" value="Genomic_DNA"/>
</dbReference>
<dbReference type="Proteomes" id="UP000003678">
    <property type="component" value="Unassembled WGS sequence"/>
</dbReference>
<reference evidence="2 3" key="1">
    <citation type="submission" date="2009-03" db="EMBL/GenBank/DDBJ databases">
        <authorList>
            <person name="Setubal J.C."/>
            <person name="Boyle S."/>
            <person name="Crasta O.R."/>
            <person name="Gillespie J.J."/>
            <person name="Kenyon R.W."/>
            <person name="Lu J."/>
            <person name="Mane S."/>
            <person name="Nagrani S."/>
            <person name="Shallom J.M."/>
            <person name="Shallom S."/>
            <person name="Shukla M."/>
            <person name="Snyder E.E."/>
            <person name="Sobral B.W."/>
            <person name="Wattam A.R."/>
            <person name="Will R."/>
            <person name="Williams K."/>
            <person name="Yoo H."/>
            <person name="Bruce D.H."/>
            <person name="Detter C."/>
            <person name="Munk C."/>
            <person name="Brettin T.S."/>
            <person name="Ficht T."/>
        </authorList>
    </citation>
    <scope>NUCLEOTIDE SEQUENCE [LARGE SCALE GENOMIC DNA]</scope>
    <source>
        <strain evidence="2 3">Cudo</strain>
    </source>
</reference>
<dbReference type="AlphaFoldDB" id="C0G5A5"/>
<dbReference type="Gene3D" id="3.40.630.30">
    <property type="match status" value="1"/>
</dbReference>
<dbReference type="InterPro" id="IPR016181">
    <property type="entry name" value="Acyl_CoA_acyltransferase"/>
</dbReference>